<protein>
    <submittedName>
        <fullName evidence="2">Type I secretion protein</fullName>
    </submittedName>
</protein>
<name>A0A369TJ56_9RHOB</name>
<dbReference type="InterPro" id="IPR028992">
    <property type="entry name" value="Hedgehog/Intein_dom"/>
</dbReference>
<dbReference type="Pfam" id="PF13403">
    <property type="entry name" value="Hint_2"/>
    <property type="match status" value="1"/>
</dbReference>
<organism evidence="2 3">
    <name type="scientific">Thalassococcus profundi</name>
    <dbReference type="NCBI Taxonomy" id="2282382"/>
    <lineage>
        <taxon>Bacteria</taxon>
        <taxon>Pseudomonadati</taxon>
        <taxon>Pseudomonadota</taxon>
        <taxon>Alphaproteobacteria</taxon>
        <taxon>Rhodobacterales</taxon>
        <taxon>Roseobacteraceae</taxon>
        <taxon>Thalassococcus</taxon>
    </lineage>
</organism>
<feature type="domain" description="Hedgehog/Intein (Hint)" evidence="1">
    <location>
        <begin position="34"/>
        <end position="179"/>
    </location>
</feature>
<dbReference type="AlphaFoldDB" id="A0A369TJ56"/>
<accession>A0A369TJ56</accession>
<evidence type="ECO:0000313" key="3">
    <source>
        <dbReference type="Proteomes" id="UP000253977"/>
    </source>
</evidence>
<evidence type="ECO:0000313" key="2">
    <source>
        <dbReference type="EMBL" id="RDD65381.1"/>
    </source>
</evidence>
<evidence type="ECO:0000259" key="1">
    <source>
        <dbReference type="Pfam" id="PF13403"/>
    </source>
</evidence>
<sequence length="225" mass="24395">MRRYEVSALLPDLTLVQKTHVAPASPLFEGTASAFARGTPIRTVRGQVAVEDLLPGDYIETVKGPAPVVWIGSTTYVPGVADANSSLTSLTRITADGFGMGRPMSDLLLGPAARMILRRDRLRSILGGDAVFVPVQDYADGDRIFAVEPGGSVQMFHLMLQKHSTIRVGGLEMDTYHPGRALSSTLGHNMRALFLSMFPNIEQVADFGELCLPRTTREVIDNLPC</sequence>
<dbReference type="Proteomes" id="UP000253977">
    <property type="component" value="Unassembled WGS sequence"/>
</dbReference>
<keyword evidence="3" id="KW-1185">Reference proteome</keyword>
<proteinExistence type="predicted"/>
<comment type="caution">
    <text evidence="2">The sequence shown here is derived from an EMBL/GenBank/DDBJ whole genome shotgun (WGS) entry which is preliminary data.</text>
</comment>
<reference evidence="2 3" key="1">
    <citation type="submission" date="2018-07" db="EMBL/GenBank/DDBJ databases">
        <title>Thalassococcus profundi sp. nov., a marine bacterium isolated from deep seawater of Okinawa Trough.</title>
        <authorList>
            <person name="Yu M."/>
        </authorList>
    </citation>
    <scope>NUCLEOTIDE SEQUENCE [LARGE SCALE GENOMIC DNA]</scope>
    <source>
        <strain evidence="2 3">WRAS1</strain>
    </source>
</reference>
<dbReference type="OrthoDB" id="6305173at2"/>
<dbReference type="EMBL" id="QPMK01000013">
    <property type="protein sequence ID" value="RDD65381.1"/>
    <property type="molecule type" value="Genomic_DNA"/>
</dbReference>
<gene>
    <name evidence="2" type="ORF">DU478_15605</name>
</gene>